<accession>A0A345DBJ8</accession>
<evidence type="ECO:0000256" key="1">
    <source>
        <dbReference type="ARBA" id="ARBA00022490"/>
    </source>
</evidence>
<dbReference type="InterPro" id="IPR005234">
    <property type="entry name" value="ScpB_csome_segregation"/>
</dbReference>
<dbReference type="EMBL" id="CP031124">
    <property type="protein sequence ID" value="AXF85736.1"/>
    <property type="molecule type" value="Genomic_DNA"/>
</dbReference>
<sequence length="252" mass="28077">MTLYELKRIIEALILCHDAPMSLAHIKHSLDSDLSNEQMRVLLEEIAEEWRSRAINLIQVSTGWRFQSAPDLAPFLDRMRAERPAAYSRAVLETLAIIAYRQPVTRGDIEDIRGVTVSSEIIKKLEERGWIDVVGHREVPGRPALLATTKQFLDDLGLQGLHGLPSLVQSDEEPAEPQLSLDGVKQLTQIVESHAAASAEAASSLEVSIESLEWTHNDIQHADVETGLNDGFLNRDEPIDDALLQKINDLPI</sequence>
<dbReference type="AlphaFoldDB" id="A0A345DBJ8"/>
<keyword evidence="3" id="KW-0159">Chromosome partition</keyword>
<dbReference type="Gene3D" id="1.10.10.10">
    <property type="entry name" value="Winged helix-like DNA-binding domain superfamily/Winged helix DNA-binding domain"/>
    <property type="match status" value="2"/>
</dbReference>
<dbReference type="Pfam" id="PF04079">
    <property type="entry name" value="SMC_ScpB"/>
    <property type="match status" value="1"/>
</dbReference>
<protein>
    <submittedName>
        <fullName evidence="5">Segregation and condensation protein B</fullName>
    </submittedName>
</protein>
<evidence type="ECO:0000313" key="5">
    <source>
        <dbReference type="EMBL" id="AXF85736.1"/>
    </source>
</evidence>
<evidence type="ECO:0000256" key="4">
    <source>
        <dbReference type="ARBA" id="ARBA00023306"/>
    </source>
</evidence>
<dbReference type="KEGG" id="hyf:DTO96_101472"/>
<dbReference type="InterPro" id="IPR036388">
    <property type="entry name" value="WH-like_DNA-bd_sf"/>
</dbReference>
<reference evidence="6" key="1">
    <citation type="submission" date="2018-07" db="EMBL/GenBank/DDBJ databases">
        <authorList>
            <person name="Kim H."/>
        </authorList>
    </citation>
    <scope>NUCLEOTIDE SEQUENCE [LARGE SCALE GENOMIC DNA]</scope>
    <source>
        <strain evidence="6">F02</strain>
    </source>
</reference>
<dbReference type="SUPFAM" id="SSF46785">
    <property type="entry name" value="Winged helix' DNA-binding domain"/>
    <property type="match status" value="2"/>
</dbReference>
<evidence type="ECO:0000313" key="6">
    <source>
        <dbReference type="Proteomes" id="UP000252182"/>
    </source>
</evidence>
<dbReference type="InterPro" id="IPR036390">
    <property type="entry name" value="WH_DNA-bd_sf"/>
</dbReference>
<dbReference type="PANTHER" id="PTHR34298:SF2">
    <property type="entry name" value="SEGREGATION AND CONDENSATION PROTEIN B"/>
    <property type="match status" value="1"/>
</dbReference>
<dbReference type="PANTHER" id="PTHR34298">
    <property type="entry name" value="SEGREGATION AND CONDENSATION PROTEIN B"/>
    <property type="match status" value="1"/>
</dbReference>
<dbReference type="NCBIfam" id="TIGR00281">
    <property type="entry name" value="SMC-Scp complex subunit ScpB"/>
    <property type="match status" value="1"/>
</dbReference>
<organism evidence="5 6">
    <name type="scientific">Ephemeroptericola cinctiostellae</name>
    <dbReference type="NCBI Taxonomy" id="2268024"/>
    <lineage>
        <taxon>Bacteria</taxon>
        <taxon>Pseudomonadati</taxon>
        <taxon>Pseudomonadota</taxon>
        <taxon>Betaproteobacteria</taxon>
        <taxon>Burkholderiales</taxon>
        <taxon>Burkholderiaceae</taxon>
        <taxon>Ephemeroptericola</taxon>
    </lineage>
</organism>
<keyword evidence="1" id="KW-0963">Cytoplasm</keyword>
<keyword evidence="2" id="KW-0132">Cell division</keyword>
<name>A0A345DBJ8_9BURK</name>
<gene>
    <name evidence="5" type="primary">scpB</name>
    <name evidence="5" type="ORF">DTO96_101472</name>
</gene>
<keyword evidence="6" id="KW-1185">Reference proteome</keyword>
<keyword evidence="4" id="KW-0131">Cell cycle</keyword>
<proteinExistence type="predicted"/>
<evidence type="ECO:0000256" key="3">
    <source>
        <dbReference type="ARBA" id="ARBA00022829"/>
    </source>
</evidence>
<dbReference type="GO" id="GO:0051301">
    <property type="term" value="P:cell division"/>
    <property type="evidence" value="ECO:0007669"/>
    <property type="project" value="UniProtKB-KW"/>
</dbReference>
<evidence type="ECO:0000256" key="2">
    <source>
        <dbReference type="ARBA" id="ARBA00022618"/>
    </source>
</evidence>
<dbReference type="RefSeq" id="WP_157964367.1">
    <property type="nucleotide sequence ID" value="NZ_CP031124.1"/>
</dbReference>
<dbReference type="OrthoDB" id="9806226at2"/>
<dbReference type="Proteomes" id="UP000252182">
    <property type="component" value="Chromosome"/>
</dbReference>
<dbReference type="GO" id="GO:0051304">
    <property type="term" value="P:chromosome separation"/>
    <property type="evidence" value="ECO:0007669"/>
    <property type="project" value="InterPro"/>
</dbReference>